<dbReference type="GO" id="GO:0016829">
    <property type="term" value="F:lyase activity"/>
    <property type="evidence" value="ECO:0007669"/>
    <property type="project" value="UniProtKB-KW"/>
</dbReference>
<sequence length="358" mass="37636">MLFSLLLVGLTSASSWASQTVEHSGLHQTGANASTFWYENIKHNGISPFITNGKNWIIFRNVKDYGAKGYGTSDDTAAIQKAINTGDGSKLRNMGSYGATGQPAVVYFPAGTYLIKSTIKSAVGTVLMGNPTNRATIKAAASFSGMYVIFGHDQLYSGLTGFYHGIKHLVIDSTSVPGSKSLGLVEWGVSQNNILSNVMFNMPIGATGHSGIVTPGMCSGLILNNLHFVGGAVGIALSATQYHLKSISFKNVATAVKVTSLVQGTGQGLRIDSCNIGIDATSGGLGAFNLIDSSATKTSTVISSASSSNTFGSLMLENVLVDSSVPTVRSISLLKFSQRLTKSKDYQGRWNNRSHGLG</sequence>
<dbReference type="Proteomes" id="UP001285441">
    <property type="component" value="Unassembled WGS sequence"/>
</dbReference>
<reference evidence="3" key="2">
    <citation type="submission" date="2023-06" db="EMBL/GenBank/DDBJ databases">
        <authorList>
            <consortium name="Lawrence Berkeley National Laboratory"/>
            <person name="Haridas S."/>
            <person name="Hensen N."/>
            <person name="Bonometti L."/>
            <person name="Westerberg I."/>
            <person name="Brannstrom I.O."/>
            <person name="Guillou S."/>
            <person name="Cros-Aarteil S."/>
            <person name="Calhoun S."/>
            <person name="Kuo A."/>
            <person name="Mondo S."/>
            <person name="Pangilinan J."/>
            <person name="Riley R."/>
            <person name="LaButti K."/>
            <person name="Andreopoulos B."/>
            <person name="Lipzen A."/>
            <person name="Chen C."/>
            <person name="Yanf M."/>
            <person name="Daum C."/>
            <person name="Ng V."/>
            <person name="Clum A."/>
            <person name="Steindorff A."/>
            <person name="Ohm R."/>
            <person name="Martin F."/>
            <person name="Silar P."/>
            <person name="Natvig D."/>
            <person name="Lalanne C."/>
            <person name="Gautier V."/>
            <person name="Ament-velasquez S.L."/>
            <person name="Kruys A."/>
            <person name="Hutchinson M.I."/>
            <person name="Powell A.J."/>
            <person name="Barry K."/>
            <person name="Miller A.N."/>
            <person name="Grigoriev I.V."/>
            <person name="Debuchy R."/>
            <person name="Gladieux P."/>
            <person name="Thoren M.H."/>
            <person name="Johannesson H."/>
        </authorList>
    </citation>
    <scope>NUCLEOTIDE SEQUENCE</scope>
    <source>
        <strain evidence="3">CBS 232.78</strain>
    </source>
</reference>
<evidence type="ECO:0000259" key="2">
    <source>
        <dbReference type="Pfam" id="PF12708"/>
    </source>
</evidence>
<dbReference type="SUPFAM" id="SSF51126">
    <property type="entry name" value="Pectin lyase-like"/>
    <property type="match status" value="1"/>
</dbReference>
<evidence type="ECO:0000313" key="4">
    <source>
        <dbReference type="Proteomes" id="UP001285441"/>
    </source>
</evidence>
<dbReference type="InterPro" id="IPR039279">
    <property type="entry name" value="QRT3-like"/>
</dbReference>
<reference evidence="3" key="1">
    <citation type="journal article" date="2023" name="Mol. Phylogenet. Evol.">
        <title>Genome-scale phylogeny and comparative genomics of the fungal order Sordariales.</title>
        <authorList>
            <person name="Hensen N."/>
            <person name="Bonometti L."/>
            <person name="Westerberg I."/>
            <person name="Brannstrom I.O."/>
            <person name="Guillou S."/>
            <person name="Cros-Aarteil S."/>
            <person name="Calhoun S."/>
            <person name="Haridas S."/>
            <person name="Kuo A."/>
            <person name="Mondo S."/>
            <person name="Pangilinan J."/>
            <person name="Riley R."/>
            <person name="LaButti K."/>
            <person name="Andreopoulos B."/>
            <person name="Lipzen A."/>
            <person name="Chen C."/>
            <person name="Yan M."/>
            <person name="Daum C."/>
            <person name="Ng V."/>
            <person name="Clum A."/>
            <person name="Steindorff A."/>
            <person name="Ohm R.A."/>
            <person name="Martin F."/>
            <person name="Silar P."/>
            <person name="Natvig D.O."/>
            <person name="Lalanne C."/>
            <person name="Gautier V."/>
            <person name="Ament-Velasquez S.L."/>
            <person name="Kruys A."/>
            <person name="Hutchinson M.I."/>
            <person name="Powell A.J."/>
            <person name="Barry K."/>
            <person name="Miller A.N."/>
            <person name="Grigoriev I.V."/>
            <person name="Debuchy R."/>
            <person name="Gladieux P."/>
            <person name="Hiltunen Thoren M."/>
            <person name="Johannesson H."/>
        </authorList>
    </citation>
    <scope>NUCLEOTIDE SEQUENCE</scope>
    <source>
        <strain evidence="3">CBS 232.78</strain>
    </source>
</reference>
<dbReference type="InterPro" id="IPR012334">
    <property type="entry name" value="Pectin_lyas_fold"/>
</dbReference>
<organism evidence="3 4">
    <name type="scientific">Podospora didyma</name>
    <dbReference type="NCBI Taxonomy" id="330526"/>
    <lineage>
        <taxon>Eukaryota</taxon>
        <taxon>Fungi</taxon>
        <taxon>Dikarya</taxon>
        <taxon>Ascomycota</taxon>
        <taxon>Pezizomycotina</taxon>
        <taxon>Sordariomycetes</taxon>
        <taxon>Sordariomycetidae</taxon>
        <taxon>Sordariales</taxon>
        <taxon>Podosporaceae</taxon>
        <taxon>Podospora</taxon>
    </lineage>
</organism>
<dbReference type="PANTHER" id="PTHR33928">
    <property type="entry name" value="POLYGALACTURONASE QRT3"/>
    <property type="match status" value="1"/>
</dbReference>
<feature type="signal peptide" evidence="1">
    <location>
        <begin position="1"/>
        <end position="17"/>
    </location>
</feature>
<protein>
    <submittedName>
        <fullName evidence="3">Pectate lyase superfamily protein-domain-containing protein</fullName>
    </submittedName>
</protein>
<dbReference type="GO" id="GO:0004650">
    <property type="term" value="F:polygalacturonase activity"/>
    <property type="evidence" value="ECO:0007669"/>
    <property type="project" value="InterPro"/>
</dbReference>
<dbReference type="InterPro" id="IPR024535">
    <property type="entry name" value="RHGA/B-epi-like_pectate_lyase"/>
</dbReference>
<dbReference type="PANTHER" id="PTHR33928:SF2">
    <property type="entry name" value="PECTATE LYASE SUPERFAMILY PROTEIN DOMAIN-CONTAINING PROTEIN-RELATED"/>
    <property type="match status" value="1"/>
</dbReference>
<dbReference type="Pfam" id="PF12708">
    <property type="entry name" value="Pect-lyase_RHGA_epim"/>
    <property type="match status" value="1"/>
</dbReference>
<comment type="caution">
    <text evidence="3">The sequence shown here is derived from an EMBL/GenBank/DDBJ whole genome shotgun (WGS) entry which is preliminary data.</text>
</comment>
<dbReference type="AlphaFoldDB" id="A0AAE0KK08"/>
<proteinExistence type="predicted"/>
<accession>A0AAE0KK08</accession>
<keyword evidence="4" id="KW-1185">Reference proteome</keyword>
<dbReference type="InterPro" id="IPR011050">
    <property type="entry name" value="Pectin_lyase_fold/virulence"/>
</dbReference>
<keyword evidence="1" id="KW-0732">Signal</keyword>
<feature type="chain" id="PRO_5042172407" evidence="1">
    <location>
        <begin position="18"/>
        <end position="358"/>
    </location>
</feature>
<name>A0AAE0KK08_9PEZI</name>
<dbReference type="Gene3D" id="2.160.20.10">
    <property type="entry name" value="Single-stranded right-handed beta-helix, Pectin lyase-like"/>
    <property type="match status" value="1"/>
</dbReference>
<feature type="domain" description="Rhamnogalacturonase A/B/Epimerase-like pectate lyase" evidence="2">
    <location>
        <begin position="59"/>
        <end position="279"/>
    </location>
</feature>
<evidence type="ECO:0000256" key="1">
    <source>
        <dbReference type="SAM" id="SignalP"/>
    </source>
</evidence>
<dbReference type="EMBL" id="JAULSW010000006">
    <property type="protein sequence ID" value="KAK3377446.1"/>
    <property type="molecule type" value="Genomic_DNA"/>
</dbReference>
<evidence type="ECO:0000313" key="3">
    <source>
        <dbReference type="EMBL" id="KAK3377446.1"/>
    </source>
</evidence>
<keyword evidence="3" id="KW-0456">Lyase</keyword>
<gene>
    <name evidence="3" type="ORF">B0H63DRAFT_398256</name>
</gene>